<evidence type="ECO:0000259" key="1">
    <source>
        <dbReference type="PROSITE" id="PS50004"/>
    </source>
</evidence>
<sequence length="125" mass="13968">MTKKGVLKVTVIEAKNLKDEDKIGKSDPYVTLNIGESTQKTTVKGGDLNPTYNEEFLFDIDGQKALKIEVWDKDHLNKDDLIGKNDVKLAHAISKGSEDVWVTMREHTIGRSRGEVHLSLEFTAA</sequence>
<evidence type="ECO:0000313" key="3">
    <source>
        <dbReference type="Proteomes" id="UP001153678"/>
    </source>
</evidence>
<proteinExistence type="predicted"/>
<dbReference type="AlphaFoldDB" id="A0A9W4SEF7"/>
<name>A0A9W4SEF7_9GLOM</name>
<dbReference type="SUPFAM" id="SSF49562">
    <property type="entry name" value="C2 domain (Calcium/lipid-binding domain, CaLB)"/>
    <property type="match status" value="1"/>
</dbReference>
<dbReference type="InterPro" id="IPR052981">
    <property type="entry name" value="Ingression_C2_domain"/>
</dbReference>
<dbReference type="OrthoDB" id="270970at2759"/>
<organism evidence="2 3">
    <name type="scientific">Funneliformis geosporum</name>
    <dbReference type="NCBI Taxonomy" id="1117311"/>
    <lineage>
        <taxon>Eukaryota</taxon>
        <taxon>Fungi</taxon>
        <taxon>Fungi incertae sedis</taxon>
        <taxon>Mucoromycota</taxon>
        <taxon>Glomeromycotina</taxon>
        <taxon>Glomeromycetes</taxon>
        <taxon>Glomerales</taxon>
        <taxon>Glomeraceae</taxon>
        <taxon>Funneliformis</taxon>
    </lineage>
</organism>
<dbReference type="SMART" id="SM00239">
    <property type="entry name" value="C2"/>
    <property type="match status" value="1"/>
</dbReference>
<reference evidence="2" key="1">
    <citation type="submission" date="2022-08" db="EMBL/GenBank/DDBJ databases">
        <authorList>
            <person name="Kallberg Y."/>
            <person name="Tangrot J."/>
            <person name="Rosling A."/>
        </authorList>
    </citation>
    <scope>NUCLEOTIDE SEQUENCE</scope>
    <source>
        <strain evidence="2">Wild A</strain>
    </source>
</reference>
<dbReference type="InterPro" id="IPR035892">
    <property type="entry name" value="C2_domain_sf"/>
</dbReference>
<dbReference type="PANTHER" id="PTHR47052">
    <property type="entry name" value="CONSERVED SERINE PROLINE-RICH PROTEIN (AFU_ORTHOLOGUE AFUA_2G01790)"/>
    <property type="match status" value="1"/>
</dbReference>
<dbReference type="Gene3D" id="2.60.40.150">
    <property type="entry name" value="C2 domain"/>
    <property type="match status" value="1"/>
</dbReference>
<keyword evidence="3" id="KW-1185">Reference proteome</keyword>
<dbReference type="Pfam" id="PF00168">
    <property type="entry name" value="C2"/>
    <property type="match status" value="1"/>
</dbReference>
<evidence type="ECO:0000313" key="2">
    <source>
        <dbReference type="EMBL" id="CAI2166586.1"/>
    </source>
</evidence>
<dbReference type="EMBL" id="CAMKVN010000317">
    <property type="protein sequence ID" value="CAI2166586.1"/>
    <property type="molecule type" value="Genomic_DNA"/>
</dbReference>
<accession>A0A9W4SEF7</accession>
<feature type="domain" description="C2" evidence="1">
    <location>
        <begin position="1"/>
        <end position="102"/>
    </location>
</feature>
<dbReference type="PANTHER" id="PTHR47052:SF3">
    <property type="entry name" value="INGRESSION PROTEIN 1"/>
    <property type="match status" value="1"/>
</dbReference>
<protein>
    <submittedName>
        <fullName evidence="2">10294_t:CDS:1</fullName>
    </submittedName>
</protein>
<dbReference type="PROSITE" id="PS50004">
    <property type="entry name" value="C2"/>
    <property type="match status" value="1"/>
</dbReference>
<comment type="caution">
    <text evidence="2">The sequence shown here is derived from an EMBL/GenBank/DDBJ whole genome shotgun (WGS) entry which is preliminary data.</text>
</comment>
<dbReference type="Proteomes" id="UP001153678">
    <property type="component" value="Unassembled WGS sequence"/>
</dbReference>
<dbReference type="InterPro" id="IPR000008">
    <property type="entry name" value="C2_dom"/>
</dbReference>
<gene>
    <name evidence="2" type="ORF">FWILDA_LOCUS2648</name>
</gene>